<dbReference type="Pfam" id="PF00672">
    <property type="entry name" value="HAMP"/>
    <property type="match status" value="1"/>
</dbReference>
<proteinExistence type="predicted"/>
<reference evidence="13 14" key="1">
    <citation type="submission" date="2022-02" db="EMBL/GenBank/DDBJ databases">
        <title>Mesosutterella porci, a novel member of the family Sutterellaceae from pig feces.</title>
        <authorList>
            <person name="Wylensek D."/>
            <person name="Clavel T."/>
        </authorList>
    </citation>
    <scope>NUCLEOTIDE SEQUENCE [LARGE SCALE GENOMIC DNA]</scope>
    <source>
        <strain evidence="14">oilRF-744-wt-GAM-9</strain>
    </source>
</reference>
<evidence type="ECO:0000256" key="1">
    <source>
        <dbReference type="ARBA" id="ARBA00000085"/>
    </source>
</evidence>
<dbReference type="PANTHER" id="PTHR43065:SF10">
    <property type="entry name" value="PEROXIDE STRESS-ACTIVATED HISTIDINE KINASE MAK3"/>
    <property type="match status" value="1"/>
</dbReference>
<dbReference type="SMART" id="SM00387">
    <property type="entry name" value="HATPase_c"/>
    <property type="match status" value="1"/>
</dbReference>
<comment type="catalytic activity">
    <reaction evidence="1">
        <text>ATP + protein L-histidine = ADP + protein N-phospho-L-histidine.</text>
        <dbReference type="EC" id="2.7.13.3"/>
    </reaction>
</comment>
<dbReference type="SMART" id="SM00388">
    <property type="entry name" value="HisKA"/>
    <property type="match status" value="1"/>
</dbReference>
<dbReference type="SMART" id="SM00304">
    <property type="entry name" value="HAMP"/>
    <property type="match status" value="1"/>
</dbReference>
<dbReference type="InterPro" id="IPR017232">
    <property type="entry name" value="NtrY"/>
</dbReference>
<keyword evidence="9" id="KW-0902">Two-component regulatory system</keyword>
<evidence type="ECO:0000259" key="11">
    <source>
        <dbReference type="PROSITE" id="PS50109"/>
    </source>
</evidence>
<evidence type="ECO:0000256" key="2">
    <source>
        <dbReference type="ARBA" id="ARBA00004370"/>
    </source>
</evidence>
<dbReference type="InterPro" id="IPR005467">
    <property type="entry name" value="His_kinase_dom"/>
</dbReference>
<dbReference type="SUPFAM" id="SSF158472">
    <property type="entry name" value="HAMP domain-like"/>
    <property type="match status" value="1"/>
</dbReference>
<keyword evidence="7" id="KW-0418">Kinase</keyword>
<evidence type="ECO:0000313" key="14">
    <source>
        <dbReference type="Proteomes" id="UP001297600"/>
    </source>
</evidence>
<dbReference type="RefSeq" id="WP_237978865.1">
    <property type="nucleotide sequence ID" value="NZ_JAKNCT010000007.1"/>
</dbReference>
<dbReference type="SUPFAM" id="SSF47384">
    <property type="entry name" value="Homodimeric domain of signal transducing histidine kinase"/>
    <property type="match status" value="1"/>
</dbReference>
<keyword evidence="10" id="KW-0812">Transmembrane</keyword>
<keyword evidence="6" id="KW-0547">Nucleotide-binding</keyword>
<dbReference type="CDD" id="cd00082">
    <property type="entry name" value="HisKA"/>
    <property type="match status" value="1"/>
</dbReference>
<keyword evidence="10" id="KW-1133">Transmembrane helix</keyword>
<dbReference type="PROSITE" id="PS50885">
    <property type="entry name" value="HAMP"/>
    <property type="match status" value="1"/>
</dbReference>
<dbReference type="EC" id="2.7.13.3" evidence="3"/>
<dbReference type="InterPro" id="IPR003661">
    <property type="entry name" value="HisK_dim/P_dom"/>
</dbReference>
<dbReference type="SUPFAM" id="SSF55874">
    <property type="entry name" value="ATPase domain of HSP90 chaperone/DNA topoisomerase II/histidine kinase"/>
    <property type="match status" value="1"/>
</dbReference>
<dbReference type="InterPro" id="IPR003594">
    <property type="entry name" value="HATPase_dom"/>
</dbReference>
<feature type="transmembrane region" description="Helical" evidence="10">
    <location>
        <begin position="83"/>
        <end position="101"/>
    </location>
</feature>
<dbReference type="Gene3D" id="3.30.565.10">
    <property type="entry name" value="Histidine kinase-like ATPase, C-terminal domain"/>
    <property type="match status" value="1"/>
</dbReference>
<keyword evidence="14" id="KW-1185">Reference proteome</keyword>
<dbReference type="InterPro" id="IPR036890">
    <property type="entry name" value="HATPase_C_sf"/>
</dbReference>
<dbReference type="Gene3D" id="6.10.340.10">
    <property type="match status" value="1"/>
</dbReference>
<sequence length="754" mass="82448">MTILWTKRYRALLVLVPVVVCSLVVVLAMASSNSDLLDRYFRPLMFLNVIVAGALVAVTIWMFTNLFWQWRRHRFGSQMTTRLALQIAAIAILPCLLLFAISSRFIGRSIDSWFNVRVETALDSGVNLSRAAVSGFQQQTSERAALLGDALMDIPQIEWEESLPRLKDRYGLSNVLIVSSRGEILTTSLSDSSQKIQVPSSETLAVADAKGVYSSLLENPGEPTGDQDIQVLAAAPITDRDFPSSFEWGGELGLTPGQHGGDFKNLRKTAYFLVTQEPLPQELATNIGSVTNGYRDYQELVLSRQGLRKLFTLSLTVSLLLAALGALVAAVAFTQIMMEPLRQLARGTRKVAGGNLSPIQEFAGHNEINVLTQSFNNMIGQLAEAQKKVLARTEELEQTGHFLQSVLSNLSSGVVVVDSGLHVLTANEGAVKILGPEVARTGISLEETAPKIASFLKEPSLELTHPLDESMSRRREIEIDRIGSQTPMTLFVRASRLHLSGYPKPGFVLVIDDMTQVISGQRAIAWGEVARRLAHEIKNPLTPIQLAAERLEMKLAGKLTEKDSQLLSRSVSTIVTQVSAMKQMVDDFRNYAKLPPAVLQPTDLNELVEEVVNLYTQAGKPVSSRLEENLPCILADEAQLRQVFHNLISNSLDAMSGKPDGKVVIATESIHYGGQPVAVLLSVTDNGTGFSPAILHKSFEPYVTTKATGTGLGLPMVKKIVDEHKAEIKIRNLQNDRGEILGAQVSIIFRAGTA</sequence>
<accession>A0ABS9MS22</accession>
<dbReference type="Gene3D" id="1.10.287.130">
    <property type="match status" value="1"/>
</dbReference>
<gene>
    <name evidence="13" type="ORF">MAF45_06940</name>
</gene>
<organism evidence="13 14">
    <name type="scientific">Mesosutterella porci</name>
    <dbReference type="NCBI Taxonomy" id="2915351"/>
    <lineage>
        <taxon>Bacteria</taxon>
        <taxon>Pseudomonadati</taxon>
        <taxon>Pseudomonadota</taxon>
        <taxon>Betaproteobacteria</taxon>
        <taxon>Burkholderiales</taxon>
        <taxon>Sutterellaceae</taxon>
        <taxon>Mesosutterella</taxon>
    </lineage>
</organism>
<evidence type="ECO:0000313" key="13">
    <source>
        <dbReference type="EMBL" id="MCG5031177.1"/>
    </source>
</evidence>
<dbReference type="Gene3D" id="3.30.450.20">
    <property type="entry name" value="PAS domain"/>
    <property type="match status" value="1"/>
</dbReference>
<feature type="domain" description="Histidine kinase" evidence="11">
    <location>
        <begin position="532"/>
        <end position="753"/>
    </location>
</feature>
<feature type="transmembrane region" description="Helical" evidence="10">
    <location>
        <begin position="12"/>
        <end position="32"/>
    </location>
</feature>
<dbReference type="Pfam" id="PF00512">
    <property type="entry name" value="HisKA"/>
    <property type="match status" value="1"/>
</dbReference>
<dbReference type="Proteomes" id="UP001297600">
    <property type="component" value="Unassembled WGS sequence"/>
</dbReference>
<feature type="domain" description="HAMP" evidence="12">
    <location>
        <begin position="335"/>
        <end position="387"/>
    </location>
</feature>
<keyword evidence="5" id="KW-0808">Transferase</keyword>
<evidence type="ECO:0000259" key="12">
    <source>
        <dbReference type="PROSITE" id="PS50885"/>
    </source>
</evidence>
<dbReference type="GO" id="GO:0005524">
    <property type="term" value="F:ATP binding"/>
    <property type="evidence" value="ECO:0007669"/>
    <property type="project" value="UniProtKB-KW"/>
</dbReference>
<evidence type="ECO:0000256" key="5">
    <source>
        <dbReference type="ARBA" id="ARBA00022679"/>
    </source>
</evidence>
<dbReference type="InterPro" id="IPR003660">
    <property type="entry name" value="HAMP_dom"/>
</dbReference>
<dbReference type="EMBL" id="JAKNCT010000007">
    <property type="protein sequence ID" value="MCG5031177.1"/>
    <property type="molecule type" value="Genomic_DNA"/>
</dbReference>
<dbReference type="Pfam" id="PF02518">
    <property type="entry name" value="HATPase_c"/>
    <property type="match status" value="1"/>
</dbReference>
<protein>
    <recommendedName>
        <fullName evidence="3">histidine kinase</fullName>
        <ecNumber evidence="3">2.7.13.3</ecNumber>
    </recommendedName>
</protein>
<feature type="transmembrane region" description="Helical" evidence="10">
    <location>
        <begin position="44"/>
        <end position="63"/>
    </location>
</feature>
<dbReference type="PRINTS" id="PR00344">
    <property type="entry name" value="BCTRLSENSOR"/>
</dbReference>
<evidence type="ECO:0000256" key="3">
    <source>
        <dbReference type="ARBA" id="ARBA00012438"/>
    </source>
</evidence>
<evidence type="ECO:0000256" key="10">
    <source>
        <dbReference type="SAM" id="Phobius"/>
    </source>
</evidence>
<dbReference type="PROSITE" id="PS50109">
    <property type="entry name" value="HIS_KIN"/>
    <property type="match status" value="1"/>
</dbReference>
<keyword evidence="8 13" id="KW-0067">ATP-binding</keyword>
<comment type="caution">
    <text evidence="13">The sequence shown here is derived from an EMBL/GenBank/DDBJ whole genome shotgun (WGS) entry which is preliminary data.</text>
</comment>
<comment type="subcellular location">
    <subcellularLocation>
        <location evidence="2">Membrane</location>
    </subcellularLocation>
</comment>
<feature type="transmembrane region" description="Helical" evidence="10">
    <location>
        <begin position="310"/>
        <end position="333"/>
    </location>
</feature>
<evidence type="ECO:0000256" key="6">
    <source>
        <dbReference type="ARBA" id="ARBA00022741"/>
    </source>
</evidence>
<dbReference type="PIRSF" id="PIRSF037532">
    <property type="entry name" value="STHK_NtrY"/>
    <property type="match status" value="1"/>
</dbReference>
<dbReference type="PANTHER" id="PTHR43065">
    <property type="entry name" value="SENSOR HISTIDINE KINASE"/>
    <property type="match status" value="1"/>
</dbReference>
<evidence type="ECO:0000256" key="9">
    <source>
        <dbReference type="ARBA" id="ARBA00023012"/>
    </source>
</evidence>
<dbReference type="InterPro" id="IPR004358">
    <property type="entry name" value="Sig_transdc_His_kin-like_C"/>
</dbReference>
<keyword evidence="4" id="KW-0597">Phosphoprotein</keyword>
<evidence type="ECO:0000256" key="4">
    <source>
        <dbReference type="ARBA" id="ARBA00022553"/>
    </source>
</evidence>
<name>A0ABS9MS22_9BURK</name>
<dbReference type="CDD" id="cd06225">
    <property type="entry name" value="HAMP"/>
    <property type="match status" value="1"/>
</dbReference>
<dbReference type="InterPro" id="IPR036097">
    <property type="entry name" value="HisK_dim/P_sf"/>
</dbReference>
<keyword evidence="10" id="KW-0472">Membrane</keyword>
<evidence type="ECO:0000256" key="8">
    <source>
        <dbReference type="ARBA" id="ARBA00022840"/>
    </source>
</evidence>
<evidence type="ECO:0000256" key="7">
    <source>
        <dbReference type="ARBA" id="ARBA00022777"/>
    </source>
</evidence>